<proteinExistence type="predicted"/>
<dbReference type="NCBIfam" id="TIGR04294">
    <property type="entry name" value="pre_pil_HX9DG"/>
    <property type="match status" value="1"/>
</dbReference>
<sequence>MKSKREGFTLVELLVVIAIIGILVGLLLPAVQAAREAARRMSCSNNMKNIALAFHNYHDTYKKFPIYTNRFTSSAGTCSHWEGFSAHTMILPFMEQQPLYDQISAMWTTAPQLHEGWRVDPFTTPRRSRIDAFMCPSDGSNSGADTGNCSYAVSEGCALGWTGTNANNNGMFGRESGFERRMADVKDGTSNTVMVAEHLLGDHDNNFYRPGDVVRAIGWTGTNKAWPVTGELYSPGDIETYGQACEAAIANHHSHAGRDWMAPMPTQTVFNTVAPPNWKYPNCQPCSGCGWMDSEGVFPSRSQHPGGAMHGLADGSVRFVAETINGQTYCHLGNRNDGQAISLD</sequence>
<dbReference type="PROSITE" id="PS00409">
    <property type="entry name" value="PROKAR_NTER_METHYL"/>
    <property type="match status" value="1"/>
</dbReference>
<protein>
    <recommendedName>
        <fullName evidence="1">DUF1559 domain-containing protein</fullName>
    </recommendedName>
</protein>
<evidence type="ECO:0000313" key="3">
    <source>
        <dbReference type="Proteomes" id="UP000316770"/>
    </source>
</evidence>
<feature type="domain" description="DUF1559" evidence="1">
    <location>
        <begin position="32"/>
        <end position="325"/>
    </location>
</feature>
<dbReference type="Proteomes" id="UP000316770">
    <property type="component" value="Chromosome"/>
</dbReference>
<reference evidence="2 3" key="1">
    <citation type="submission" date="2019-02" db="EMBL/GenBank/DDBJ databases">
        <title>Deep-cultivation of Planctomycetes and their phenomic and genomic characterization uncovers novel biology.</title>
        <authorList>
            <person name="Wiegand S."/>
            <person name="Jogler M."/>
            <person name="Boedeker C."/>
            <person name="Pinto D."/>
            <person name="Vollmers J."/>
            <person name="Rivas-Marin E."/>
            <person name="Kohn T."/>
            <person name="Peeters S.H."/>
            <person name="Heuer A."/>
            <person name="Rast P."/>
            <person name="Oberbeckmann S."/>
            <person name="Bunk B."/>
            <person name="Jeske O."/>
            <person name="Meyerdierks A."/>
            <person name="Storesund J.E."/>
            <person name="Kallscheuer N."/>
            <person name="Luecker S."/>
            <person name="Lage O.M."/>
            <person name="Pohl T."/>
            <person name="Merkel B.J."/>
            <person name="Hornburger P."/>
            <person name="Mueller R.-W."/>
            <person name="Bruemmer F."/>
            <person name="Labrenz M."/>
            <person name="Spormann A.M."/>
            <person name="Op den Camp H."/>
            <person name="Overmann J."/>
            <person name="Amann R."/>
            <person name="Jetten M.S.M."/>
            <person name="Mascher T."/>
            <person name="Medema M.H."/>
            <person name="Devos D.P."/>
            <person name="Kaster A.-K."/>
            <person name="Ovreas L."/>
            <person name="Rohde M."/>
            <person name="Galperin M.Y."/>
            <person name="Jogler C."/>
        </authorList>
    </citation>
    <scope>NUCLEOTIDE SEQUENCE [LARGE SCALE GENOMIC DNA]</scope>
    <source>
        <strain evidence="2 3">Mal33</strain>
    </source>
</reference>
<dbReference type="AlphaFoldDB" id="A0A518IUA8"/>
<dbReference type="InterPro" id="IPR027558">
    <property type="entry name" value="Pre_pil_HX9DG_C"/>
</dbReference>
<evidence type="ECO:0000313" key="2">
    <source>
        <dbReference type="EMBL" id="QDV56669.1"/>
    </source>
</evidence>
<dbReference type="EMBL" id="CP036318">
    <property type="protein sequence ID" value="QDV56669.1"/>
    <property type="molecule type" value="Genomic_DNA"/>
</dbReference>
<dbReference type="InterPro" id="IPR045584">
    <property type="entry name" value="Pilin-like"/>
</dbReference>
<keyword evidence="3" id="KW-1185">Reference proteome</keyword>
<dbReference type="PANTHER" id="PTHR30093:SF2">
    <property type="entry name" value="TYPE II SECRETION SYSTEM PROTEIN H"/>
    <property type="match status" value="1"/>
</dbReference>
<organism evidence="2 3">
    <name type="scientific">Rosistilla oblonga</name>
    <dbReference type="NCBI Taxonomy" id="2527990"/>
    <lineage>
        <taxon>Bacteria</taxon>
        <taxon>Pseudomonadati</taxon>
        <taxon>Planctomycetota</taxon>
        <taxon>Planctomycetia</taxon>
        <taxon>Pirellulales</taxon>
        <taxon>Pirellulaceae</taxon>
        <taxon>Rosistilla</taxon>
    </lineage>
</organism>
<evidence type="ECO:0000259" key="1">
    <source>
        <dbReference type="Pfam" id="PF07596"/>
    </source>
</evidence>
<dbReference type="InterPro" id="IPR012902">
    <property type="entry name" value="N_methyl_site"/>
</dbReference>
<dbReference type="Gene3D" id="3.30.700.10">
    <property type="entry name" value="Glycoprotein, Type 4 Pilin"/>
    <property type="match status" value="1"/>
</dbReference>
<dbReference type="Pfam" id="PF07596">
    <property type="entry name" value="SBP_bac_10"/>
    <property type="match status" value="1"/>
</dbReference>
<accession>A0A518IUA8</accession>
<name>A0A518IUA8_9BACT</name>
<dbReference type="InterPro" id="IPR011453">
    <property type="entry name" value="DUF1559"/>
</dbReference>
<dbReference type="Pfam" id="PF07963">
    <property type="entry name" value="N_methyl"/>
    <property type="match status" value="1"/>
</dbReference>
<gene>
    <name evidence="2" type="ORF">Mal33_26670</name>
</gene>
<dbReference type="SUPFAM" id="SSF54523">
    <property type="entry name" value="Pili subunits"/>
    <property type="match status" value="1"/>
</dbReference>
<dbReference type="NCBIfam" id="TIGR02532">
    <property type="entry name" value="IV_pilin_GFxxxE"/>
    <property type="match status" value="1"/>
</dbReference>
<dbReference type="PANTHER" id="PTHR30093">
    <property type="entry name" value="GENERAL SECRETION PATHWAY PROTEIN G"/>
    <property type="match status" value="1"/>
</dbReference>